<evidence type="ECO:0000313" key="17">
    <source>
        <dbReference type="Proteomes" id="UP000440578"/>
    </source>
</evidence>
<evidence type="ECO:0000256" key="9">
    <source>
        <dbReference type="ARBA" id="ARBA00023170"/>
    </source>
</evidence>
<evidence type="ECO:0000256" key="6">
    <source>
        <dbReference type="ARBA" id="ARBA00022989"/>
    </source>
</evidence>
<evidence type="ECO:0000256" key="7">
    <source>
        <dbReference type="ARBA" id="ARBA00023065"/>
    </source>
</evidence>
<feature type="domain" description="Ionotropic glutamate receptor L-glutamate and glycine-binding" evidence="15">
    <location>
        <begin position="29"/>
        <end position="122"/>
    </location>
</feature>
<dbReference type="Gene3D" id="1.10.287.70">
    <property type="match status" value="1"/>
</dbReference>
<evidence type="ECO:0000256" key="13">
    <source>
        <dbReference type="SAM" id="Phobius"/>
    </source>
</evidence>
<feature type="domain" description="Ionotropic glutamate receptor C-terminal" evidence="14">
    <location>
        <begin position="161"/>
        <end position="269"/>
    </location>
</feature>
<evidence type="ECO:0000256" key="8">
    <source>
        <dbReference type="ARBA" id="ARBA00023136"/>
    </source>
</evidence>
<dbReference type="InterPro" id="IPR001320">
    <property type="entry name" value="Iontro_rcpt_C"/>
</dbReference>
<dbReference type="Gene3D" id="3.40.190.10">
    <property type="entry name" value="Periplasmic binding protein-like II"/>
    <property type="match status" value="1"/>
</dbReference>
<dbReference type="EMBL" id="VIIS01001732">
    <property type="protein sequence ID" value="KAF0293670.1"/>
    <property type="molecule type" value="Genomic_DNA"/>
</dbReference>
<dbReference type="GO" id="GO:0005886">
    <property type="term" value="C:plasma membrane"/>
    <property type="evidence" value="ECO:0007669"/>
    <property type="project" value="UniProtKB-SubCell"/>
</dbReference>
<evidence type="ECO:0000259" key="15">
    <source>
        <dbReference type="Pfam" id="PF10613"/>
    </source>
</evidence>
<organism evidence="16 17">
    <name type="scientific">Amphibalanus amphitrite</name>
    <name type="common">Striped barnacle</name>
    <name type="synonym">Balanus amphitrite</name>
    <dbReference type="NCBI Taxonomy" id="1232801"/>
    <lineage>
        <taxon>Eukaryota</taxon>
        <taxon>Metazoa</taxon>
        <taxon>Ecdysozoa</taxon>
        <taxon>Arthropoda</taxon>
        <taxon>Crustacea</taxon>
        <taxon>Multicrustacea</taxon>
        <taxon>Cirripedia</taxon>
        <taxon>Thoracica</taxon>
        <taxon>Thoracicalcarea</taxon>
        <taxon>Balanomorpha</taxon>
        <taxon>Balanoidea</taxon>
        <taxon>Balanidae</taxon>
        <taxon>Amphibalaninae</taxon>
        <taxon>Amphibalanus</taxon>
    </lineage>
</organism>
<dbReference type="Pfam" id="PF10613">
    <property type="entry name" value="Lig_chan-Glu_bd"/>
    <property type="match status" value="1"/>
</dbReference>
<comment type="subcellular location">
    <subcellularLocation>
        <location evidence="1">Cell membrane</location>
        <topology evidence="1">Multi-pass membrane protein</topology>
    </subcellularLocation>
</comment>
<feature type="transmembrane region" description="Helical" evidence="13">
    <location>
        <begin position="162"/>
        <end position="181"/>
    </location>
</feature>
<keyword evidence="6 13" id="KW-1133">Transmembrane helix</keyword>
<dbReference type="InterPro" id="IPR019594">
    <property type="entry name" value="Glu/Gly-bd"/>
</dbReference>
<dbReference type="Proteomes" id="UP000440578">
    <property type="component" value="Unassembled WGS sequence"/>
</dbReference>
<sequence>MEEHRGGLALLGPGWSAGPGPEWSPDRPLRVVAVNCLPYISVEQRPDGSLAYSNVLFQLWQIMAEELGLSYEMVAPLTDGFGTLDGNGTWIGVIGDLVGGRADLALQRLGTTPDRIAAVDFLNGVPFDSWSPTFFVRRDIAGTPPLSPAMFASLLRPLGADVWWTLAATLLALSLVLRLSLRFNSARAEDGRLVRDMGWGSCLFAMALTVLGQGWHRTPRPLSGRTATIIGWFLGILIFINYTANLMSFLAVPRVVRPISSVREFVEQPDWTLAMYSGARKLDELRSSLDPDERELYRRSITGLSNAGRSLRQTLPRTRADEQLFRRPRGTFNVNSRQLEQGLRSAAVAPSFGDLLFSDPHPVIDVTLTNNVTQAERQRRVTNVTELERNVTQVTEDGPPGTAANLTSRLQRRSLGSRVLTTNSESRARGVEIRLSFGGY</sequence>
<evidence type="ECO:0000256" key="3">
    <source>
        <dbReference type="ARBA" id="ARBA00022448"/>
    </source>
</evidence>
<keyword evidence="9 16" id="KW-0675">Receptor</keyword>
<keyword evidence="11" id="KW-1071">Ligand-gated ion channel</keyword>
<keyword evidence="8 13" id="KW-0472">Membrane</keyword>
<evidence type="ECO:0000256" key="11">
    <source>
        <dbReference type="ARBA" id="ARBA00023286"/>
    </source>
</evidence>
<dbReference type="InterPro" id="IPR052192">
    <property type="entry name" value="Insect_Ionotropic_Sensory_Rcpt"/>
</dbReference>
<evidence type="ECO:0000256" key="12">
    <source>
        <dbReference type="ARBA" id="ARBA00023303"/>
    </source>
</evidence>
<dbReference type="GO" id="GO:0015276">
    <property type="term" value="F:ligand-gated monoatomic ion channel activity"/>
    <property type="evidence" value="ECO:0007669"/>
    <property type="project" value="InterPro"/>
</dbReference>
<protein>
    <submittedName>
        <fullName evidence="16">Glutamate receptor</fullName>
    </submittedName>
</protein>
<keyword evidence="5 13" id="KW-0812">Transmembrane</keyword>
<keyword evidence="10" id="KW-0325">Glycoprotein</keyword>
<dbReference type="GO" id="GO:0050906">
    <property type="term" value="P:detection of stimulus involved in sensory perception"/>
    <property type="evidence" value="ECO:0007669"/>
    <property type="project" value="UniProtKB-ARBA"/>
</dbReference>
<dbReference type="SUPFAM" id="SSF53850">
    <property type="entry name" value="Periplasmic binding protein-like II"/>
    <property type="match status" value="1"/>
</dbReference>
<keyword evidence="17" id="KW-1185">Reference proteome</keyword>
<evidence type="ECO:0000256" key="1">
    <source>
        <dbReference type="ARBA" id="ARBA00004651"/>
    </source>
</evidence>
<gene>
    <name evidence="16" type="primary">GLRK_2</name>
    <name evidence="16" type="ORF">FJT64_008613</name>
</gene>
<keyword evidence="3" id="KW-0813">Transport</keyword>
<evidence type="ECO:0000256" key="4">
    <source>
        <dbReference type="ARBA" id="ARBA00022475"/>
    </source>
</evidence>
<keyword evidence="7" id="KW-0406">Ion transport</keyword>
<proteinExistence type="inferred from homology"/>
<dbReference type="Pfam" id="PF00060">
    <property type="entry name" value="Lig_chan"/>
    <property type="match status" value="1"/>
</dbReference>
<comment type="similarity">
    <text evidence="2">Belongs to the glutamate-gated ion channel (TC 1.A.10.1) family.</text>
</comment>
<dbReference type="AlphaFoldDB" id="A0A6A4VQI6"/>
<accession>A0A6A4VQI6</accession>
<evidence type="ECO:0000256" key="5">
    <source>
        <dbReference type="ARBA" id="ARBA00022692"/>
    </source>
</evidence>
<evidence type="ECO:0000259" key="14">
    <source>
        <dbReference type="Pfam" id="PF00060"/>
    </source>
</evidence>
<name>A0A6A4VQI6_AMPAM</name>
<dbReference type="PANTHER" id="PTHR42643:SF24">
    <property type="entry name" value="IONOTROPIC RECEPTOR 60A"/>
    <property type="match status" value="1"/>
</dbReference>
<reference evidence="16 17" key="1">
    <citation type="submission" date="2019-07" db="EMBL/GenBank/DDBJ databases">
        <title>Draft genome assembly of a fouling barnacle, Amphibalanus amphitrite (Darwin, 1854): The first reference genome for Thecostraca.</title>
        <authorList>
            <person name="Kim W."/>
        </authorList>
    </citation>
    <scope>NUCLEOTIDE SEQUENCE [LARGE SCALE GENOMIC DNA]</scope>
    <source>
        <strain evidence="16">SNU_AA5</strain>
        <tissue evidence="16">Soma without cirri and trophi</tissue>
    </source>
</reference>
<dbReference type="OrthoDB" id="6433638at2759"/>
<comment type="caution">
    <text evidence="16">The sequence shown here is derived from an EMBL/GenBank/DDBJ whole genome shotgun (WGS) entry which is preliminary data.</text>
</comment>
<evidence type="ECO:0000313" key="16">
    <source>
        <dbReference type="EMBL" id="KAF0293670.1"/>
    </source>
</evidence>
<keyword evidence="12" id="KW-0407">Ion channel</keyword>
<evidence type="ECO:0000256" key="10">
    <source>
        <dbReference type="ARBA" id="ARBA00023180"/>
    </source>
</evidence>
<keyword evidence="4" id="KW-1003">Cell membrane</keyword>
<evidence type="ECO:0000256" key="2">
    <source>
        <dbReference type="ARBA" id="ARBA00008685"/>
    </source>
</evidence>
<dbReference type="PANTHER" id="PTHR42643">
    <property type="entry name" value="IONOTROPIC RECEPTOR 20A-RELATED"/>
    <property type="match status" value="1"/>
</dbReference>
<feature type="transmembrane region" description="Helical" evidence="13">
    <location>
        <begin position="227"/>
        <end position="252"/>
    </location>
</feature>
<feature type="transmembrane region" description="Helical" evidence="13">
    <location>
        <begin position="193"/>
        <end position="215"/>
    </location>
</feature>